<dbReference type="Gene3D" id="1.25.40.10">
    <property type="entry name" value="Tetratricopeptide repeat domain"/>
    <property type="match status" value="2"/>
</dbReference>
<dbReference type="OrthoDB" id="185373at2759"/>
<dbReference type="Gramene" id="PSR91332">
    <property type="protein sequence ID" value="PSR91332"/>
    <property type="gene ID" value="CEY00_Acc28677"/>
</dbReference>
<feature type="region of interest" description="Disordered" evidence="4">
    <location>
        <begin position="27"/>
        <end position="46"/>
    </location>
</feature>
<protein>
    <submittedName>
        <fullName evidence="5">Pentatricopeptide repeat-containing protein</fullName>
    </submittedName>
</protein>
<feature type="repeat" description="PPR" evidence="3">
    <location>
        <begin position="285"/>
        <end position="319"/>
    </location>
</feature>
<dbReference type="Proteomes" id="UP000241394">
    <property type="component" value="Chromosome LG25"/>
</dbReference>
<comment type="caution">
    <text evidence="5">The sequence shown here is derived from an EMBL/GenBank/DDBJ whole genome shotgun (WGS) entry which is preliminary data.</text>
</comment>
<gene>
    <name evidence="5" type="ORF">CEY00_Acc28677</name>
</gene>
<feature type="non-terminal residue" evidence="5">
    <location>
        <position position="329"/>
    </location>
</feature>
<organism evidence="5 6">
    <name type="scientific">Actinidia chinensis var. chinensis</name>
    <name type="common">Chinese soft-hair kiwi</name>
    <dbReference type="NCBI Taxonomy" id="1590841"/>
    <lineage>
        <taxon>Eukaryota</taxon>
        <taxon>Viridiplantae</taxon>
        <taxon>Streptophyta</taxon>
        <taxon>Embryophyta</taxon>
        <taxon>Tracheophyta</taxon>
        <taxon>Spermatophyta</taxon>
        <taxon>Magnoliopsida</taxon>
        <taxon>eudicotyledons</taxon>
        <taxon>Gunneridae</taxon>
        <taxon>Pentapetalae</taxon>
        <taxon>asterids</taxon>
        <taxon>Ericales</taxon>
        <taxon>Actinidiaceae</taxon>
        <taxon>Actinidia</taxon>
    </lineage>
</organism>
<keyword evidence="6" id="KW-1185">Reference proteome</keyword>
<reference evidence="6" key="2">
    <citation type="journal article" date="2018" name="BMC Genomics">
        <title>A manually annotated Actinidia chinensis var. chinensis (kiwifruit) genome highlights the challenges associated with draft genomes and gene prediction in plants.</title>
        <authorList>
            <person name="Pilkington S.M."/>
            <person name="Crowhurst R."/>
            <person name="Hilario E."/>
            <person name="Nardozza S."/>
            <person name="Fraser L."/>
            <person name="Peng Y."/>
            <person name="Gunaseelan K."/>
            <person name="Simpson R."/>
            <person name="Tahir J."/>
            <person name="Deroles S.C."/>
            <person name="Templeton K."/>
            <person name="Luo Z."/>
            <person name="Davy M."/>
            <person name="Cheng C."/>
            <person name="McNeilage M."/>
            <person name="Scaglione D."/>
            <person name="Liu Y."/>
            <person name="Zhang Q."/>
            <person name="Datson P."/>
            <person name="De Silva N."/>
            <person name="Gardiner S.E."/>
            <person name="Bassett H."/>
            <person name="Chagne D."/>
            <person name="McCallum J."/>
            <person name="Dzierzon H."/>
            <person name="Deng C."/>
            <person name="Wang Y.Y."/>
            <person name="Barron L."/>
            <person name="Manako K."/>
            <person name="Bowen J."/>
            <person name="Foster T.M."/>
            <person name="Erridge Z.A."/>
            <person name="Tiffin H."/>
            <person name="Waite C.N."/>
            <person name="Davies K.M."/>
            <person name="Grierson E.P."/>
            <person name="Laing W.A."/>
            <person name="Kirk R."/>
            <person name="Chen X."/>
            <person name="Wood M."/>
            <person name="Montefiori M."/>
            <person name="Brummell D.A."/>
            <person name="Schwinn K.E."/>
            <person name="Catanach A."/>
            <person name="Fullerton C."/>
            <person name="Li D."/>
            <person name="Meiyalaghan S."/>
            <person name="Nieuwenhuizen N."/>
            <person name="Read N."/>
            <person name="Prakash R."/>
            <person name="Hunter D."/>
            <person name="Zhang H."/>
            <person name="McKenzie M."/>
            <person name="Knabel M."/>
            <person name="Harris A."/>
            <person name="Allan A.C."/>
            <person name="Gleave A."/>
            <person name="Chen A."/>
            <person name="Janssen B.J."/>
            <person name="Plunkett B."/>
            <person name="Ampomah-Dwamena C."/>
            <person name="Voogd C."/>
            <person name="Leif D."/>
            <person name="Lafferty D."/>
            <person name="Souleyre E.J.F."/>
            <person name="Varkonyi-Gasic E."/>
            <person name="Gambi F."/>
            <person name="Hanley J."/>
            <person name="Yao J.L."/>
            <person name="Cheung J."/>
            <person name="David K.M."/>
            <person name="Warren B."/>
            <person name="Marsh K."/>
            <person name="Snowden K.C."/>
            <person name="Lin-Wang K."/>
            <person name="Brian L."/>
            <person name="Martinez-Sanchez M."/>
            <person name="Wang M."/>
            <person name="Ileperuma N."/>
            <person name="Macnee N."/>
            <person name="Campin R."/>
            <person name="McAtee P."/>
            <person name="Drummond R.S.M."/>
            <person name="Espley R.V."/>
            <person name="Ireland H.S."/>
            <person name="Wu R."/>
            <person name="Atkinson R.G."/>
            <person name="Karunairetnam S."/>
            <person name="Bulley S."/>
            <person name="Chunkath S."/>
            <person name="Hanley Z."/>
            <person name="Storey R."/>
            <person name="Thrimawithana A.H."/>
            <person name="Thomson S."/>
            <person name="David C."/>
            <person name="Testolin R."/>
            <person name="Huang H."/>
            <person name="Hellens R.P."/>
            <person name="Schaffer R.J."/>
        </authorList>
    </citation>
    <scope>NUCLEOTIDE SEQUENCE [LARGE SCALE GENOMIC DNA]</scope>
    <source>
        <strain evidence="6">cv. Red5</strain>
    </source>
</reference>
<sequence>MSLRRLSITKPPTVFLINRPLTCVTSTAPKEKQPEQSQPSLHQHNQPKPFDQSFLNWVTSILSHKSLDSSKCKDILAHLTPHQFDSLLFAIRFNVNPKTVLNFFHFASNSCGYRFSVRSYCLLIRLLLFSKFVAPARLLLIQLIDWKLPVSFNDPKNRHLEIATAMSELNLGSELALSVQTFDLLIHVYCTQFKNLGFEGVVDVFRLLASKGMFPSLNTCNFLLSSLVKANELHTSYEVFDIICRGVSPDVYLFSTAINAFCKGGKVEDAMGLFLKMEQMGTSPNVVTYNNIINGLCKNGDIDEAFKLKEKMIKNGVNPSLITYSVLIN</sequence>
<feature type="repeat" description="PPR" evidence="3">
    <location>
        <begin position="250"/>
        <end position="284"/>
    </location>
</feature>
<dbReference type="NCBIfam" id="TIGR00756">
    <property type="entry name" value="PPR"/>
    <property type="match status" value="2"/>
</dbReference>
<keyword evidence="2" id="KW-0677">Repeat</keyword>
<dbReference type="PANTHER" id="PTHR47933">
    <property type="entry name" value="PENTATRICOPEPTIDE REPEAT-CONTAINING PROTEIN 1, MITOCHONDRIAL"/>
    <property type="match status" value="1"/>
</dbReference>
<dbReference type="GO" id="GO:0003729">
    <property type="term" value="F:mRNA binding"/>
    <property type="evidence" value="ECO:0007669"/>
    <property type="project" value="TreeGrafter"/>
</dbReference>
<name>A0A2R6PHI1_ACTCC</name>
<dbReference type="PROSITE" id="PS51375">
    <property type="entry name" value="PPR"/>
    <property type="match status" value="2"/>
</dbReference>
<dbReference type="STRING" id="1590841.A0A2R6PHI1"/>
<feature type="compositionally biased region" description="Polar residues" evidence="4">
    <location>
        <begin position="35"/>
        <end position="46"/>
    </location>
</feature>
<evidence type="ECO:0000256" key="1">
    <source>
        <dbReference type="ARBA" id="ARBA00007626"/>
    </source>
</evidence>
<dbReference type="OMA" id="HAFEWAS"/>
<dbReference type="Pfam" id="PF13041">
    <property type="entry name" value="PPR_2"/>
    <property type="match status" value="1"/>
</dbReference>
<dbReference type="AlphaFoldDB" id="A0A2R6PHI1"/>
<evidence type="ECO:0000256" key="4">
    <source>
        <dbReference type="SAM" id="MobiDB-lite"/>
    </source>
</evidence>
<dbReference type="InParanoid" id="A0A2R6PHI1"/>
<accession>A0A2R6PHI1</accession>
<evidence type="ECO:0000256" key="3">
    <source>
        <dbReference type="PROSITE-ProRule" id="PRU00708"/>
    </source>
</evidence>
<comment type="similarity">
    <text evidence="1">Belongs to the PPR family. P subfamily.</text>
</comment>
<reference evidence="5 6" key="1">
    <citation type="submission" date="2017-07" db="EMBL/GenBank/DDBJ databases">
        <title>An improved, manually edited Actinidia chinensis var. chinensis (kiwifruit) genome highlights the challenges associated with draft genomes and gene prediction in plants.</title>
        <authorList>
            <person name="Pilkington S."/>
            <person name="Crowhurst R."/>
            <person name="Hilario E."/>
            <person name="Nardozza S."/>
            <person name="Fraser L."/>
            <person name="Peng Y."/>
            <person name="Gunaseelan K."/>
            <person name="Simpson R."/>
            <person name="Tahir J."/>
            <person name="Deroles S."/>
            <person name="Templeton K."/>
            <person name="Luo Z."/>
            <person name="Davy M."/>
            <person name="Cheng C."/>
            <person name="Mcneilage M."/>
            <person name="Scaglione D."/>
            <person name="Liu Y."/>
            <person name="Zhang Q."/>
            <person name="Datson P."/>
            <person name="De Silva N."/>
            <person name="Gardiner S."/>
            <person name="Bassett H."/>
            <person name="Chagne D."/>
            <person name="Mccallum J."/>
            <person name="Dzierzon H."/>
            <person name="Deng C."/>
            <person name="Wang Y.-Y."/>
            <person name="Barron N."/>
            <person name="Manako K."/>
            <person name="Bowen J."/>
            <person name="Foster T."/>
            <person name="Erridge Z."/>
            <person name="Tiffin H."/>
            <person name="Waite C."/>
            <person name="Davies K."/>
            <person name="Grierson E."/>
            <person name="Laing W."/>
            <person name="Kirk R."/>
            <person name="Chen X."/>
            <person name="Wood M."/>
            <person name="Montefiori M."/>
            <person name="Brummell D."/>
            <person name="Schwinn K."/>
            <person name="Catanach A."/>
            <person name="Fullerton C."/>
            <person name="Li D."/>
            <person name="Meiyalaghan S."/>
            <person name="Nieuwenhuizen N."/>
            <person name="Read N."/>
            <person name="Prakash R."/>
            <person name="Hunter D."/>
            <person name="Zhang H."/>
            <person name="Mckenzie M."/>
            <person name="Knabel M."/>
            <person name="Harris A."/>
            <person name="Allan A."/>
            <person name="Chen A."/>
            <person name="Janssen B."/>
            <person name="Plunkett B."/>
            <person name="Dwamena C."/>
            <person name="Voogd C."/>
            <person name="Leif D."/>
            <person name="Lafferty D."/>
            <person name="Souleyre E."/>
            <person name="Varkonyi-Gasic E."/>
            <person name="Gambi F."/>
            <person name="Hanley J."/>
            <person name="Yao J.-L."/>
            <person name="Cheung J."/>
            <person name="David K."/>
            <person name="Warren B."/>
            <person name="Marsh K."/>
            <person name="Snowden K."/>
            <person name="Lin-Wang K."/>
            <person name="Brian L."/>
            <person name="Martinez-Sanchez M."/>
            <person name="Wang M."/>
            <person name="Ileperuma N."/>
            <person name="Macnee N."/>
            <person name="Campin R."/>
            <person name="Mcatee P."/>
            <person name="Drummond R."/>
            <person name="Espley R."/>
            <person name="Ireland H."/>
            <person name="Wu R."/>
            <person name="Atkinson R."/>
            <person name="Karunairetnam S."/>
            <person name="Bulley S."/>
            <person name="Chunkath S."/>
            <person name="Hanley Z."/>
            <person name="Storey R."/>
            <person name="Thrimawithana A."/>
            <person name="Thomson S."/>
            <person name="David C."/>
            <person name="Testolin R."/>
        </authorList>
    </citation>
    <scope>NUCLEOTIDE SEQUENCE [LARGE SCALE GENOMIC DNA]</scope>
    <source>
        <strain evidence="6">cv. Red5</strain>
        <tissue evidence="5">Young leaf</tissue>
    </source>
</reference>
<evidence type="ECO:0000256" key="2">
    <source>
        <dbReference type="ARBA" id="ARBA00022737"/>
    </source>
</evidence>
<dbReference type="InterPro" id="IPR051240">
    <property type="entry name" value="Mito_RNA-Proc/Resp"/>
</dbReference>
<dbReference type="Pfam" id="PF12854">
    <property type="entry name" value="PPR_1"/>
    <property type="match status" value="1"/>
</dbReference>
<evidence type="ECO:0000313" key="5">
    <source>
        <dbReference type="EMBL" id="PSR91332.1"/>
    </source>
</evidence>
<proteinExistence type="inferred from homology"/>
<dbReference type="EMBL" id="NKQK01000025">
    <property type="protein sequence ID" value="PSR91332.1"/>
    <property type="molecule type" value="Genomic_DNA"/>
</dbReference>
<dbReference type="InterPro" id="IPR011990">
    <property type="entry name" value="TPR-like_helical_dom_sf"/>
</dbReference>
<dbReference type="PANTHER" id="PTHR47933:SF70">
    <property type="entry name" value="PROTON GRADIENT REGULATION3-LIKE PROTEIN"/>
    <property type="match status" value="1"/>
</dbReference>
<dbReference type="InterPro" id="IPR002885">
    <property type="entry name" value="PPR_rpt"/>
</dbReference>
<evidence type="ECO:0000313" key="6">
    <source>
        <dbReference type="Proteomes" id="UP000241394"/>
    </source>
</evidence>